<dbReference type="Gene3D" id="3.40.220.10">
    <property type="entry name" value="Leucine Aminopeptidase, subunit E, domain 1"/>
    <property type="match status" value="1"/>
</dbReference>
<dbReference type="GO" id="GO:0070006">
    <property type="term" value="F:metalloaminopeptidase activity"/>
    <property type="evidence" value="ECO:0007669"/>
    <property type="project" value="InterPro"/>
</dbReference>
<evidence type="ECO:0000256" key="6">
    <source>
        <dbReference type="ARBA" id="ARBA00022801"/>
    </source>
</evidence>
<dbReference type="SUPFAM" id="SSF53187">
    <property type="entry name" value="Zn-dependent exopeptidases"/>
    <property type="match status" value="1"/>
</dbReference>
<feature type="binding site" evidence="8">
    <location>
        <position position="279"/>
    </location>
    <ligand>
        <name>Mn(2+)</name>
        <dbReference type="ChEBI" id="CHEBI:29035"/>
        <label>1</label>
    </ligand>
</feature>
<evidence type="ECO:0000256" key="5">
    <source>
        <dbReference type="ARBA" id="ARBA00022670"/>
    </source>
</evidence>
<evidence type="ECO:0000256" key="4">
    <source>
        <dbReference type="ARBA" id="ARBA00022438"/>
    </source>
</evidence>
<dbReference type="NCBIfam" id="NF002083">
    <property type="entry name" value="PRK00913.3-5"/>
    <property type="match status" value="1"/>
</dbReference>
<keyword evidence="8" id="KW-0464">Manganese</keyword>
<dbReference type="InterPro" id="IPR008283">
    <property type="entry name" value="Peptidase_M17_N"/>
</dbReference>
<dbReference type="Pfam" id="PF02789">
    <property type="entry name" value="Peptidase_M17_N"/>
    <property type="match status" value="1"/>
</dbReference>
<evidence type="ECO:0000256" key="7">
    <source>
        <dbReference type="ARBA" id="ARBA00049972"/>
    </source>
</evidence>
<dbReference type="InterPro" id="IPR023042">
    <property type="entry name" value="Peptidase_M17_leu_NH2_pept"/>
</dbReference>
<feature type="domain" description="Cytosol aminopeptidase" evidence="9">
    <location>
        <begin position="354"/>
        <end position="361"/>
    </location>
</feature>
<feature type="binding site" evidence="8">
    <location>
        <position position="279"/>
    </location>
    <ligand>
        <name>Mn(2+)</name>
        <dbReference type="ChEBI" id="CHEBI:29035"/>
        <label>2</label>
    </ligand>
</feature>
<proteinExistence type="inferred from homology"/>
<dbReference type="RefSeq" id="WP_155703207.1">
    <property type="nucleotide sequence ID" value="NZ_CP034235.1"/>
</dbReference>
<dbReference type="OrthoDB" id="9809354at2"/>
<comment type="cofactor">
    <cofactor evidence="8">
        <name>Mn(2+)</name>
        <dbReference type="ChEBI" id="CHEBI:29035"/>
    </cofactor>
    <text evidence="8">Binds 2 manganese ions per subunit.</text>
</comment>
<comment type="similarity">
    <text evidence="3 8">Belongs to the peptidase M17 family.</text>
</comment>
<feature type="binding site" evidence="8">
    <location>
        <position position="356"/>
    </location>
    <ligand>
        <name>Mn(2+)</name>
        <dbReference type="ChEBI" id="CHEBI:29035"/>
        <label>1</label>
    </ligand>
</feature>
<keyword evidence="8" id="KW-0963">Cytoplasm</keyword>
<evidence type="ECO:0000259" key="9">
    <source>
        <dbReference type="PROSITE" id="PS00631"/>
    </source>
</evidence>
<evidence type="ECO:0000313" key="11">
    <source>
        <dbReference type="Proteomes" id="UP000426246"/>
    </source>
</evidence>
<dbReference type="PROSITE" id="PS00631">
    <property type="entry name" value="CYTOSOL_AP"/>
    <property type="match status" value="1"/>
</dbReference>
<dbReference type="PANTHER" id="PTHR11963:SF23">
    <property type="entry name" value="CYTOSOL AMINOPEPTIDASE"/>
    <property type="match status" value="1"/>
</dbReference>
<keyword evidence="5 8" id="KW-0645">Protease</keyword>
<gene>
    <name evidence="8" type="primary">pepA</name>
    <name evidence="10" type="ORF">EHS13_26085</name>
</gene>
<dbReference type="GO" id="GO:0006508">
    <property type="term" value="P:proteolysis"/>
    <property type="evidence" value="ECO:0007669"/>
    <property type="project" value="UniProtKB-KW"/>
</dbReference>
<keyword evidence="8" id="KW-0479">Metal-binding</keyword>
<evidence type="ECO:0000313" key="10">
    <source>
        <dbReference type="EMBL" id="QGQ98109.1"/>
    </source>
</evidence>
<dbReference type="Proteomes" id="UP000426246">
    <property type="component" value="Chromosome"/>
</dbReference>
<dbReference type="EMBL" id="CP034235">
    <property type="protein sequence ID" value="QGQ98109.1"/>
    <property type="molecule type" value="Genomic_DNA"/>
</dbReference>
<comment type="catalytic activity">
    <reaction evidence="1 8">
        <text>Release of an N-terminal amino acid, Xaa-|-Yaa-, in which Xaa is preferably Leu, but may be other amino acids including Pro although not Arg or Lys, and Yaa may be Pro. Amino acid amides and methyl esters are also readily hydrolyzed, but rates on arylamides are exceedingly low.</text>
        <dbReference type="EC" id="3.4.11.1"/>
    </reaction>
</comment>
<feature type="binding site" evidence="8">
    <location>
        <position position="358"/>
    </location>
    <ligand>
        <name>Mn(2+)</name>
        <dbReference type="ChEBI" id="CHEBI:29035"/>
        <label>2</label>
    </ligand>
</feature>
<evidence type="ECO:0000256" key="2">
    <source>
        <dbReference type="ARBA" id="ARBA00000967"/>
    </source>
</evidence>
<sequence length="504" mass="54507">MKHNETIFSVKQTDLSGYDGWVLFLRQQELEHLVWLEPKLGETIRRLKERKLFTGALHQVEVIPTHGLFPTPYLLLIGLGDSSPTPLQAWREAAAAAAKAALKSHLSRLAVRLIGVNAGDDLNISTKTQIAGALTEGFLLGSYRIKSYQRDPELSASLLEVAYYDDSERVGTEELKLEAAITKAKIYAKATNYARDLTNLPSNLLVPENMAVEAQKLAAIFGFECIVHDELEIEKLGMSGLHHVGKGSIHPPRMIVLKYQGTEQWTNVLGLVGKGITFDTGGISLKDPEGMEEMISDMGGAAVLLGVMQAIGTLKPKMNIVVVIPAAENMPSGSAFKPGDVIPTLSGRTVEVLNTDAEGRIVLADGVTYAKQLGAARIVDIATLTGAVLVALGDVATAAITNDESFLKQMLKAAEQSGEKIWQLPVYPEYKEMLKSEIADVKNSTTNRWAGAITGGLFVGIFAEETPWIHLDTGGTAWLWHERGLDPKGGTGAMVRTLVSMIVG</sequence>
<dbReference type="InterPro" id="IPR000819">
    <property type="entry name" value="Peptidase_M17_C"/>
</dbReference>
<comment type="subcellular location">
    <subcellularLocation>
        <location evidence="8">Cytoplasm</location>
    </subcellularLocation>
</comment>
<dbReference type="NCBIfam" id="NF002073">
    <property type="entry name" value="PRK00913.1-2"/>
    <property type="match status" value="1"/>
</dbReference>
<keyword evidence="6 8" id="KW-0378">Hydrolase</keyword>
<dbReference type="EC" id="3.4.11.1" evidence="8"/>
<dbReference type="GO" id="GO:0030145">
    <property type="term" value="F:manganese ion binding"/>
    <property type="evidence" value="ECO:0007669"/>
    <property type="project" value="UniProtKB-UniRule"/>
</dbReference>
<dbReference type="InterPro" id="IPR043472">
    <property type="entry name" value="Macro_dom-like"/>
</dbReference>
<dbReference type="Gene3D" id="3.40.630.10">
    <property type="entry name" value="Zn peptidases"/>
    <property type="match status" value="1"/>
</dbReference>
<organism evidence="10 11">
    <name type="scientific">Paenibacillus psychroresistens</name>
    <dbReference type="NCBI Taxonomy" id="1778678"/>
    <lineage>
        <taxon>Bacteria</taxon>
        <taxon>Bacillati</taxon>
        <taxon>Bacillota</taxon>
        <taxon>Bacilli</taxon>
        <taxon>Bacillales</taxon>
        <taxon>Paenibacillaceae</taxon>
        <taxon>Paenibacillus</taxon>
    </lineage>
</organism>
<comment type="catalytic activity">
    <reaction evidence="2 8">
        <text>Release of an N-terminal amino acid, preferentially leucine, but not glutamic or aspartic acids.</text>
        <dbReference type="EC" id="3.4.11.10"/>
    </reaction>
</comment>
<dbReference type="AlphaFoldDB" id="A0A6B8RQ32"/>
<keyword evidence="4 8" id="KW-0031">Aminopeptidase</keyword>
<dbReference type="SUPFAM" id="SSF52949">
    <property type="entry name" value="Macro domain-like"/>
    <property type="match status" value="1"/>
</dbReference>
<dbReference type="Pfam" id="PF00883">
    <property type="entry name" value="Peptidase_M17"/>
    <property type="match status" value="1"/>
</dbReference>
<feature type="binding site" evidence="8">
    <location>
        <position position="297"/>
    </location>
    <ligand>
        <name>Mn(2+)</name>
        <dbReference type="ChEBI" id="CHEBI:29035"/>
        <label>2</label>
    </ligand>
</feature>
<evidence type="ECO:0000256" key="3">
    <source>
        <dbReference type="ARBA" id="ARBA00009528"/>
    </source>
</evidence>
<dbReference type="CDD" id="cd00433">
    <property type="entry name" value="Peptidase_M17"/>
    <property type="match status" value="1"/>
</dbReference>
<accession>A0A6B8RQ32</accession>
<feature type="active site" evidence="8">
    <location>
        <position position="360"/>
    </location>
</feature>
<dbReference type="HAMAP" id="MF_00181">
    <property type="entry name" value="Cytosol_peptidase_M17"/>
    <property type="match status" value="1"/>
</dbReference>
<dbReference type="GO" id="GO:0005737">
    <property type="term" value="C:cytoplasm"/>
    <property type="evidence" value="ECO:0007669"/>
    <property type="project" value="UniProtKB-SubCell"/>
</dbReference>
<name>A0A6B8RQ32_9BACL</name>
<reference evidence="11" key="1">
    <citation type="submission" date="2018-11" db="EMBL/GenBank/DDBJ databases">
        <title>Complete genome sequence of Paenibacillus sp. ML311-T8.</title>
        <authorList>
            <person name="Nam Y.-D."/>
            <person name="Kang J."/>
            <person name="Chung W.-H."/>
            <person name="Park Y.S."/>
        </authorList>
    </citation>
    <scope>NUCLEOTIDE SEQUENCE [LARGE SCALE GENOMIC DNA]</scope>
    <source>
        <strain evidence="11">ML311-T8</strain>
    </source>
</reference>
<feature type="active site" evidence="8">
    <location>
        <position position="286"/>
    </location>
</feature>
<dbReference type="KEGG" id="ppsc:EHS13_26085"/>
<protein>
    <recommendedName>
        <fullName evidence="8">Probable cytosol aminopeptidase</fullName>
        <ecNumber evidence="8">3.4.11.1</ecNumber>
    </recommendedName>
    <alternativeName>
        <fullName evidence="8">Leucine aminopeptidase</fullName>
        <shortName evidence="8">LAP</shortName>
        <ecNumber evidence="8">3.4.11.10</ecNumber>
    </alternativeName>
    <alternativeName>
        <fullName evidence="8">Leucyl aminopeptidase</fullName>
    </alternativeName>
</protein>
<evidence type="ECO:0000256" key="1">
    <source>
        <dbReference type="ARBA" id="ARBA00000135"/>
    </source>
</evidence>
<keyword evidence="11" id="KW-1185">Reference proteome</keyword>
<dbReference type="PANTHER" id="PTHR11963">
    <property type="entry name" value="LEUCINE AMINOPEPTIDASE-RELATED"/>
    <property type="match status" value="1"/>
</dbReference>
<feature type="binding site" evidence="8">
    <location>
        <position position="358"/>
    </location>
    <ligand>
        <name>Mn(2+)</name>
        <dbReference type="ChEBI" id="CHEBI:29035"/>
        <label>1</label>
    </ligand>
</feature>
<feature type="binding site" evidence="8">
    <location>
        <position position="274"/>
    </location>
    <ligand>
        <name>Mn(2+)</name>
        <dbReference type="ChEBI" id="CHEBI:29035"/>
        <label>2</label>
    </ligand>
</feature>
<dbReference type="InterPro" id="IPR011356">
    <property type="entry name" value="Leucine_aapep/pepB"/>
</dbReference>
<evidence type="ECO:0000256" key="8">
    <source>
        <dbReference type="HAMAP-Rule" id="MF_00181"/>
    </source>
</evidence>
<dbReference type="PRINTS" id="PR00481">
    <property type="entry name" value="LAMNOPPTDASE"/>
</dbReference>
<dbReference type="EC" id="3.4.11.10" evidence="8"/>
<comment type="function">
    <text evidence="7 8">Presumably involved in the processing and regular turnover of intracellular proteins. Catalyzes the removal of unsubstituted N-terminal amino acids from various peptides.</text>
</comment>